<dbReference type="InterPro" id="IPR014998">
    <property type="entry name" value="DUF1848"/>
</dbReference>
<dbReference type="Proteomes" id="UP000656077">
    <property type="component" value="Unassembled WGS sequence"/>
</dbReference>
<organism evidence="1 2">
    <name type="scientific">Clostridium chromiireducens</name>
    <dbReference type="NCBI Taxonomy" id="225345"/>
    <lineage>
        <taxon>Bacteria</taxon>
        <taxon>Bacillati</taxon>
        <taxon>Bacillota</taxon>
        <taxon>Clostridia</taxon>
        <taxon>Eubacteriales</taxon>
        <taxon>Clostridiaceae</taxon>
        <taxon>Clostridium</taxon>
    </lineage>
</organism>
<proteinExistence type="predicted"/>
<dbReference type="EMBL" id="WSRQ01000034">
    <property type="protein sequence ID" value="MVX65582.1"/>
    <property type="molecule type" value="Genomic_DNA"/>
</dbReference>
<reference evidence="1" key="1">
    <citation type="submission" date="2019-12" db="EMBL/GenBank/DDBJ databases">
        <title>Microbes associate with the intestines of laboratory mice.</title>
        <authorList>
            <person name="Navarre W."/>
            <person name="Wong E."/>
        </authorList>
    </citation>
    <scope>NUCLEOTIDE SEQUENCE</scope>
    <source>
        <strain evidence="1">NM79_F5</strain>
    </source>
</reference>
<evidence type="ECO:0000313" key="1">
    <source>
        <dbReference type="EMBL" id="MVX65582.1"/>
    </source>
</evidence>
<accession>A0A964RPT1</accession>
<dbReference type="Pfam" id="PF08902">
    <property type="entry name" value="DUF1848"/>
    <property type="match status" value="1"/>
</dbReference>
<comment type="caution">
    <text evidence="1">The sequence shown here is derived from an EMBL/GenBank/DDBJ whole genome shotgun (WGS) entry which is preliminary data.</text>
</comment>
<protein>
    <submittedName>
        <fullName evidence="1">DUF1848 family protein</fullName>
    </submittedName>
</protein>
<name>A0A964RPT1_9CLOT</name>
<gene>
    <name evidence="1" type="ORF">GKZ28_18025</name>
</gene>
<dbReference type="AlphaFoldDB" id="A0A964RPT1"/>
<evidence type="ECO:0000313" key="2">
    <source>
        <dbReference type="Proteomes" id="UP000656077"/>
    </source>
</evidence>
<sequence>MIISASRRTDILAFYSEWFINRLKEGFIYTKNPMNPKQISKIKLNPKSPLLIGELLQEDKIIDRKITSLRNIQVSLF</sequence>